<dbReference type="RefSeq" id="WP_145933590.1">
    <property type="nucleotide sequence ID" value="NZ_BNAV01000001.1"/>
</dbReference>
<dbReference type="SUPFAM" id="SSF48208">
    <property type="entry name" value="Six-hairpin glycosidases"/>
    <property type="match status" value="1"/>
</dbReference>
<proteinExistence type="predicted"/>
<feature type="domain" description="GH15-like" evidence="1">
    <location>
        <begin position="216"/>
        <end position="584"/>
    </location>
</feature>
<dbReference type="PANTHER" id="PTHR31616:SF0">
    <property type="entry name" value="GLUCAN 1,4-ALPHA-GLUCOSIDASE"/>
    <property type="match status" value="1"/>
</dbReference>
<dbReference type="EMBL" id="BNAV01000001">
    <property type="protein sequence ID" value="GHF32366.1"/>
    <property type="molecule type" value="Genomic_DNA"/>
</dbReference>
<dbReference type="GO" id="GO:0005975">
    <property type="term" value="P:carbohydrate metabolic process"/>
    <property type="evidence" value="ECO:0007669"/>
    <property type="project" value="InterPro"/>
</dbReference>
<dbReference type="Proteomes" id="UP000658656">
    <property type="component" value="Unassembled WGS sequence"/>
</dbReference>
<dbReference type="Pfam" id="PF19291">
    <property type="entry name" value="TREH_N"/>
    <property type="match status" value="1"/>
</dbReference>
<reference evidence="3" key="2">
    <citation type="submission" date="2020-09" db="EMBL/GenBank/DDBJ databases">
        <authorList>
            <person name="Sun Q."/>
            <person name="Zhou Y."/>
        </authorList>
    </citation>
    <scope>NUCLEOTIDE SEQUENCE</scope>
    <source>
        <strain evidence="3">CGMCC 4.7679</strain>
    </source>
</reference>
<comment type="caution">
    <text evidence="3">The sequence shown here is derived from an EMBL/GenBank/DDBJ whole genome shotgun (WGS) entry which is preliminary data.</text>
</comment>
<dbReference type="Pfam" id="PF00723">
    <property type="entry name" value="Glyco_hydro_15"/>
    <property type="match status" value="1"/>
</dbReference>
<dbReference type="InterPro" id="IPR045582">
    <property type="entry name" value="Trehalase-like_N"/>
</dbReference>
<reference evidence="3" key="1">
    <citation type="journal article" date="2014" name="Int. J. Syst. Evol. Microbiol.">
        <title>Complete genome sequence of Corynebacterium casei LMG S-19264T (=DSM 44701T), isolated from a smear-ripened cheese.</title>
        <authorList>
            <consortium name="US DOE Joint Genome Institute (JGI-PGF)"/>
            <person name="Walter F."/>
            <person name="Albersmeier A."/>
            <person name="Kalinowski J."/>
            <person name="Ruckert C."/>
        </authorList>
    </citation>
    <scope>NUCLEOTIDE SEQUENCE</scope>
    <source>
        <strain evidence="3">CGMCC 4.7679</strain>
    </source>
</reference>
<name>A0A8H9M9X5_9PSEU</name>
<evidence type="ECO:0000313" key="4">
    <source>
        <dbReference type="Proteomes" id="UP000658656"/>
    </source>
</evidence>
<dbReference type="InterPro" id="IPR008928">
    <property type="entry name" value="6-hairpin_glycosidase_sf"/>
</dbReference>
<dbReference type="InterPro" id="IPR012341">
    <property type="entry name" value="6hp_glycosidase-like_sf"/>
</dbReference>
<dbReference type="GO" id="GO:0004553">
    <property type="term" value="F:hydrolase activity, hydrolyzing O-glycosyl compounds"/>
    <property type="evidence" value="ECO:0007669"/>
    <property type="project" value="UniProtKB-ARBA"/>
</dbReference>
<evidence type="ECO:0000259" key="1">
    <source>
        <dbReference type="Pfam" id="PF00723"/>
    </source>
</evidence>
<evidence type="ECO:0000259" key="2">
    <source>
        <dbReference type="Pfam" id="PF19291"/>
    </source>
</evidence>
<sequence length="609" mass="68565">MSVRLEDYALIGDTETAALVSRWGSIDWLCLPRFDSAACFAALLGDESNGRWSIAPVGEGWSARRAYRADSLVLETEFSRGGDVVRVVDCMPVRRERPALVRRVEGVSGRVRMRSQLRPRYDYGRIVPWFRGHGRRLEAVAGPDQLTVDSDLELRVSQDDAAVAEFELGAGEAVDFALSWRTPREPAPRELDVDHLVRDTDQWWRDWVSRCRYRGNYRDAVVRSLITLKALTYAPTGGIVAAPTTSLPEWPGGVRNWDYRYCWLRDATFTLLALLDAGYEQEAVEWREWLLRAVAGRPEQMQIMYGIDGQRRLPELELGWLPGYAGSRPVRTGNAAAGQVQLDVYGELMDALHQARAHGIAPDEDAWQLQRQFMDFLEGHWRDPDNGMWEMRGPRRQFTHSKVMAWAAADRAVRAVTDFGLDGPADRWRRLRQDVFDDVCAHGFDPGRNTFVQHYGGSSLDAALLVVPDVGFLPASDERMRGTVAAVEKELATGPLVRRYSMDEHTEQVDNLPHGEGAFVACSFWLADNYILQGERDKGRALFERLLGLCNDVGLLSEEYAFDERRMLGNFPQALSHIPLVNTAFTLASAHGPAQRRAATGRQGTEEEA</sequence>
<dbReference type="Gene3D" id="1.50.10.10">
    <property type="match status" value="1"/>
</dbReference>
<dbReference type="OrthoDB" id="3902805at2"/>
<accession>A0A8H9M9X5</accession>
<keyword evidence="4" id="KW-1185">Reference proteome</keyword>
<dbReference type="PANTHER" id="PTHR31616">
    <property type="entry name" value="TREHALASE"/>
    <property type="match status" value="1"/>
</dbReference>
<dbReference type="InterPro" id="IPR011613">
    <property type="entry name" value="GH15-like"/>
</dbReference>
<dbReference type="AlphaFoldDB" id="A0A8H9M9X5"/>
<protein>
    <submittedName>
        <fullName evidence="3">Glucoamylase</fullName>
    </submittedName>
</protein>
<evidence type="ECO:0000313" key="3">
    <source>
        <dbReference type="EMBL" id="GHF32366.1"/>
    </source>
</evidence>
<feature type="domain" description="Trehalase-like N-terminal" evidence="2">
    <location>
        <begin position="3"/>
        <end position="128"/>
    </location>
</feature>
<gene>
    <name evidence="3" type="ORF">GCM10017566_01110</name>
</gene>
<organism evidence="3 4">
    <name type="scientific">Amycolatopsis bartoniae</name>
    <dbReference type="NCBI Taxonomy" id="941986"/>
    <lineage>
        <taxon>Bacteria</taxon>
        <taxon>Bacillati</taxon>
        <taxon>Actinomycetota</taxon>
        <taxon>Actinomycetes</taxon>
        <taxon>Pseudonocardiales</taxon>
        <taxon>Pseudonocardiaceae</taxon>
        <taxon>Amycolatopsis</taxon>
    </lineage>
</organism>